<dbReference type="Gene3D" id="3.40.1000.10">
    <property type="entry name" value="Mog1/PsbP, alpha/beta/alpha sandwich"/>
    <property type="match status" value="1"/>
</dbReference>
<organism evidence="3">
    <name type="scientific">Rhodosorus marinus</name>
    <dbReference type="NCBI Taxonomy" id="101924"/>
    <lineage>
        <taxon>Eukaryota</taxon>
        <taxon>Rhodophyta</taxon>
        <taxon>Stylonematophyceae</taxon>
        <taxon>Stylonematales</taxon>
        <taxon>Stylonemataceae</taxon>
        <taxon>Rhodosorus</taxon>
    </lineage>
</organism>
<dbReference type="InterPro" id="IPR016123">
    <property type="entry name" value="Mog1/PsbP_a/b/a-sand"/>
</dbReference>
<proteinExistence type="predicted"/>
<dbReference type="GO" id="GO:0005509">
    <property type="term" value="F:calcium ion binding"/>
    <property type="evidence" value="ECO:0007669"/>
    <property type="project" value="InterPro"/>
</dbReference>
<feature type="domain" description="PsbP C-terminal" evidence="2">
    <location>
        <begin position="196"/>
        <end position="379"/>
    </location>
</feature>
<gene>
    <name evidence="3" type="ORF">RMAR00112_LOCUS34711</name>
</gene>
<evidence type="ECO:0000259" key="2">
    <source>
        <dbReference type="Pfam" id="PF01789"/>
    </source>
</evidence>
<sequence>MEAVVSGGNRMEGFIVVAAPCKTSRSVAVCLQSSKRNSGAEVEDVLRGVAEEWKTKLGFVSKLLPNGEDKEAGTEATKDWKSSLGFGGEPDDGTSEKGWKPDFSFVSRFLPGNEANTSAVDEEKTDLRTFLFGKEGEFDRDLGVLGSDRRRFFTGLGLSTALVLGGNLLGSTSAVLSMNANTSRALKLDVVYPVGGFKRYISKGDYEFIYPGDWVEDYAVALADGAGRAGRLDYSMKKPVKQSIGPQVAFGRPGRDSRENVSVIKSDIHTPAGFSLQSSLGSPLDAGEQLLRVAIAPEGSGRTATLVGASDRDSGRYYIFEYIVKGRDRKGQEFENHNLSVVAGRQGDNSLFTFTMLSPEALWTKNRERFWVAAESFHVYGMA</sequence>
<dbReference type="GO" id="GO:0009523">
    <property type="term" value="C:photosystem II"/>
    <property type="evidence" value="ECO:0007669"/>
    <property type="project" value="InterPro"/>
</dbReference>
<accession>A0A7S3ENR3</accession>
<dbReference type="SUPFAM" id="SSF55724">
    <property type="entry name" value="Mog1p/PsbP-like"/>
    <property type="match status" value="1"/>
</dbReference>
<dbReference type="InterPro" id="IPR002683">
    <property type="entry name" value="PsbP_C"/>
</dbReference>
<reference evidence="3" key="1">
    <citation type="submission" date="2021-01" db="EMBL/GenBank/DDBJ databases">
        <authorList>
            <person name="Corre E."/>
            <person name="Pelletier E."/>
            <person name="Niang G."/>
            <person name="Scheremetjew M."/>
            <person name="Finn R."/>
            <person name="Kale V."/>
            <person name="Holt S."/>
            <person name="Cochrane G."/>
            <person name="Meng A."/>
            <person name="Brown T."/>
            <person name="Cohen L."/>
        </authorList>
    </citation>
    <scope>NUCLEOTIDE SEQUENCE</scope>
    <source>
        <strain evidence="3">CCMP 769</strain>
    </source>
</reference>
<dbReference type="AlphaFoldDB" id="A0A7S3ENR3"/>
<dbReference type="NCBIfam" id="NF040946">
    <property type="entry name" value="PSII_PsbP"/>
    <property type="match status" value="1"/>
</dbReference>
<feature type="compositionally biased region" description="Basic and acidic residues" evidence="1">
    <location>
        <begin position="68"/>
        <end position="81"/>
    </location>
</feature>
<dbReference type="GO" id="GO:0019898">
    <property type="term" value="C:extrinsic component of membrane"/>
    <property type="evidence" value="ECO:0007669"/>
    <property type="project" value="InterPro"/>
</dbReference>
<dbReference type="GO" id="GO:0015979">
    <property type="term" value="P:photosynthesis"/>
    <property type="evidence" value="ECO:0007669"/>
    <property type="project" value="InterPro"/>
</dbReference>
<name>A0A7S3ENR3_9RHOD</name>
<dbReference type="EMBL" id="HBHW01044670">
    <property type="protein sequence ID" value="CAE0066639.1"/>
    <property type="molecule type" value="Transcribed_RNA"/>
</dbReference>
<evidence type="ECO:0000313" key="3">
    <source>
        <dbReference type="EMBL" id="CAE0066639.1"/>
    </source>
</evidence>
<feature type="region of interest" description="Disordered" evidence="1">
    <location>
        <begin position="68"/>
        <end position="98"/>
    </location>
</feature>
<dbReference type="PANTHER" id="PTHR31407:SF16">
    <property type="entry name" value="PSBP DOMAIN-CONTAINING PROTEIN 7, CHLOROPLASTIC"/>
    <property type="match status" value="1"/>
</dbReference>
<evidence type="ECO:0000256" key="1">
    <source>
        <dbReference type="SAM" id="MobiDB-lite"/>
    </source>
</evidence>
<protein>
    <recommendedName>
        <fullName evidence="2">PsbP C-terminal domain-containing protein</fullName>
    </recommendedName>
</protein>
<dbReference type="Pfam" id="PF01789">
    <property type="entry name" value="PsbP"/>
    <property type="match status" value="1"/>
</dbReference>
<dbReference type="PANTHER" id="PTHR31407">
    <property type="match status" value="1"/>
</dbReference>